<dbReference type="NCBIfam" id="TIGR00232">
    <property type="entry name" value="tktlase_bact"/>
    <property type="match status" value="1"/>
</dbReference>
<dbReference type="Pfam" id="PF02779">
    <property type="entry name" value="Transket_pyr"/>
    <property type="match status" value="1"/>
</dbReference>
<keyword evidence="9 16" id="KW-0460">Magnesium</keyword>
<dbReference type="InterPro" id="IPR029061">
    <property type="entry name" value="THDP-binding"/>
</dbReference>
<feature type="binding site" evidence="14">
    <location>
        <position position="470"/>
    </location>
    <ligand>
        <name>substrate</name>
    </ligand>
</feature>
<dbReference type="Gene3D" id="3.40.50.920">
    <property type="match status" value="1"/>
</dbReference>
<dbReference type="eggNOG" id="COG0021">
    <property type="taxonomic scope" value="Bacteria"/>
</dbReference>
<dbReference type="InterPro" id="IPR049557">
    <property type="entry name" value="Transketolase_CS"/>
</dbReference>
<comment type="function">
    <text evidence="18">Catalyzes the transfer of a two-carbon ketol group from a ketose donor to an aldose acceptor, via a covalent intermediate with the cofactor thiamine pyrophosphate.</text>
</comment>
<comment type="cofactor">
    <cofactor evidence="15">
        <name>thiamine diphosphate</name>
        <dbReference type="ChEBI" id="CHEBI:58937"/>
    </cofactor>
    <text evidence="15">Binds 1 thiamine pyrophosphate per subunit. During the reaction, the substrate forms a covalent intermediate with the cofactor.</text>
</comment>
<feature type="binding site" evidence="15">
    <location>
        <position position="66"/>
    </location>
    <ligand>
        <name>thiamine diphosphate</name>
        <dbReference type="ChEBI" id="CHEBI:58937"/>
    </ligand>
</feature>
<proteinExistence type="inferred from homology"/>
<keyword evidence="21" id="KW-1185">Reference proteome</keyword>
<dbReference type="RefSeq" id="WP_008293469.1">
    <property type="nucleotide sequence ID" value="NZ_CM002299.1"/>
</dbReference>
<dbReference type="GO" id="GO:0004802">
    <property type="term" value="F:transketolase activity"/>
    <property type="evidence" value="ECO:0007669"/>
    <property type="project" value="UniProtKB-UniRule"/>
</dbReference>
<comment type="cofactor">
    <cofactor evidence="1">
        <name>Ca(2+)</name>
        <dbReference type="ChEBI" id="CHEBI:29108"/>
    </cofactor>
</comment>
<dbReference type="HOGENOM" id="CLU_009227_0_0_6"/>
<dbReference type="InterPro" id="IPR005475">
    <property type="entry name" value="Transketolase-like_Pyr-bd"/>
</dbReference>
<keyword evidence="7 16" id="KW-0479">Metal-binding</keyword>
<feature type="binding site" evidence="16">
    <location>
        <position position="185"/>
    </location>
    <ligand>
        <name>Mg(2+)</name>
        <dbReference type="ChEBI" id="CHEBI:18420"/>
    </ligand>
</feature>
<dbReference type="InterPro" id="IPR033247">
    <property type="entry name" value="Transketolase_fam"/>
</dbReference>
<evidence type="ECO:0000256" key="13">
    <source>
        <dbReference type="PIRSR" id="PIRSR605478-1"/>
    </source>
</evidence>
<dbReference type="InterPro" id="IPR009014">
    <property type="entry name" value="Transketo_C/PFOR_II"/>
</dbReference>
<protein>
    <recommendedName>
        <fullName evidence="5 12">Transketolase</fullName>
        <ecNumber evidence="5 12">2.2.1.1</ecNumber>
    </recommendedName>
</protein>
<dbReference type="InterPro" id="IPR005478">
    <property type="entry name" value="Transketolase_bac-like"/>
</dbReference>
<feature type="binding site" evidence="16">
    <location>
        <position position="155"/>
    </location>
    <ligand>
        <name>Mg(2+)</name>
        <dbReference type="ChEBI" id="CHEBI:18420"/>
    </ligand>
</feature>
<evidence type="ECO:0000256" key="7">
    <source>
        <dbReference type="ARBA" id="ARBA00022723"/>
    </source>
</evidence>
<evidence type="ECO:0000313" key="21">
    <source>
        <dbReference type="Proteomes" id="UP000019205"/>
    </source>
</evidence>
<evidence type="ECO:0000256" key="2">
    <source>
        <dbReference type="ARBA" id="ARBA00001941"/>
    </source>
</evidence>
<dbReference type="GO" id="GO:0005829">
    <property type="term" value="C:cytosol"/>
    <property type="evidence" value="ECO:0007669"/>
    <property type="project" value="TreeGrafter"/>
</dbReference>
<dbReference type="STRING" id="314285.KT71_05257"/>
<comment type="caution">
    <text evidence="20">The sequence shown here is derived from an EMBL/GenBank/DDBJ whole genome shotgun (WGS) entry which is preliminary data.</text>
</comment>
<dbReference type="SUPFAM" id="SSF52518">
    <property type="entry name" value="Thiamin diphosphate-binding fold (THDP-binding)"/>
    <property type="match status" value="2"/>
</dbReference>
<organism evidence="20 21">
    <name type="scientific">Congregibacter litoralis KT71</name>
    <dbReference type="NCBI Taxonomy" id="314285"/>
    <lineage>
        <taxon>Bacteria</taxon>
        <taxon>Pseudomonadati</taxon>
        <taxon>Pseudomonadota</taxon>
        <taxon>Gammaproteobacteria</taxon>
        <taxon>Cellvibrionales</taxon>
        <taxon>Halieaceae</taxon>
        <taxon>Congregibacter</taxon>
    </lineage>
</organism>
<evidence type="ECO:0000256" key="16">
    <source>
        <dbReference type="PIRSR" id="PIRSR605478-4"/>
    </source>
</evidence>
<name>A4ABV5_9GAMM</name>
<feature type="binding site" evidence="14">
    <location>
        <position position="358"/>
    </location>
    <ligand>
        <name>substrate</name>
    </ligand>
</feature>
<accession>A4ABV5</accession>
<dbReference type="PANTHER" id="PTHR43522:SF2">
    <property type="entry name" value="TRANSKETOLASE 1-RELATED"/>
    <property type="match status" value="1"/>
</dbReference>
<evidence type="ECO:0000256" key="11">
    <source>
        <dbReference type="ARBA" id="ARBA00049473"/>
    </source>
</evidence>
<feature type="binding site" evidence="16">
    <location>
        <position position="187"/>
    </location>
    <ligand>
        <name>Mg(2+)</name>
        <dbReference type="ChEBI" id="CHEBI:18420"/>
    </ligand>
</feature>
<evidence type="ECO:0000256" key="15">
    <source>
        <dbReference type="PIRSR" id="PIRSR605478-3"/>
    </source>
</evidence>
<feature type="site" description="Important for catalytic activity" evidence="17">
    <location>
        <position position="261"/>
    </location>
</feature>
<dbReference type="CDD" id="cd07033">
    <property type="entry name" value="TPP_PYR_DXS_TK_like"/>
    <property type="match status" value="1"/>
</dbReference>
<dbReference type="FunFam" id="3.40.50.970:FF:000004">
    <property type="entry name" value="Transketolase"/>
    <property type="match status" value="1"/>
</dbReference>
<feature type="binding site" evidence="14">
    <location>
        <position position="261"/>
    </location>
    <ligand>
        <name>substrate</name>
    </ligand>
</feature>
<evidence type="ECO:0000256" key="12">
    <source>
        <dbReference type="NCBIfam" id="TIGR00232"/>
    </source>
</evidence>
<dbReference type="PROSITE" id="PS00801">
    <property type="entry name" value="TRANSKETOLASE_1"/>
    <property type="match status" value="1"/>
</dbReference>
<dbReference type="Proteomes" id="UP000019205">
    <property type="component" value="Chromosome"/>
</dbReference>
<dbReference type="PANTHER" id="PTHR43522">
    <property type="entry name" value="TRANSKETOLASE"/>
    <property type="match status" value="1"/>
</dbReference>
<dbReference type="SUPFAM" id="SSF52922">
    <property type="entry name" value="TK C-terminal domain-like"/>
    <property type="match status" value="1"/>
</dbReference>
<comment type="cofactor">
    <cofactor evidence="2">
        <name>Co(2+)</name>
        <dbReference type="ChEBI" id="CHEBI:48828"/>
    </cofactor>
</comment>
<feature type="binding site" evidence="15">
    <location>
        <position position="438"/>
    </location>
    <ligand>
        <name>thiamine diphosphate</name>
        <dbReference type="ChEBI" id="CHEBI:58937"/>
    </ligand>
</feature>
<evidence type="ECO:0000256" key="9">
    <source>
        <dbReference type="ARBA" id="ARBA00022842"/>
    </source>
</evidence>
<feature type="binding site" evidence="14">
    <location>
        <position position="474"/>
    </location>
    <ligand>
        <name>substrate</name>
    </ligand>
</feature>
<feature type="binding site" evidence="14">
    <location>
        <position position="462"/>
    </location>
    <ligand>
        <name>substrate</name>
    </ligand>
</feature>
<keyword evidence="10 15" id="KW-0786">Thiamine pyrophosphate</keyword>
<comment type="subunit">
    <text evidence="4 18">Homodimer.</text>
</comment>
<dbReference type="InterPro" id="IPR020826">
    <property type="entry name" value="Transketolase_BS"/>
</dbReference>
<evidence type="ECO:0000256" key="4">
    <source>
        <dbReference type="ARBA" id="ARBA00011738"/>
    </source>
</evidence>
<evidence type="ECO:0000256" key="5">
    <source>
        <dbReference type="ARBA" id="ARBA00013152"/>
    </source>
</evidence>
<dbReference type="OrthoDB" id="8732661at2"/>
<comment type="similarity">
    <text evidence="3 18">Belongs to the transketolase family.</text>
</comment>
<evidence type="ECO:0000256" key="6">
    <source>
        <dbReference type="ARBA" id="ARBA00022679"/>
    </source>
</evidence>
<comment type="cofactor">
    <cofactor evidence="18">
        <name>Mg(2+)</name>
        <dbReference type="ChEBI" id="CHEBI:18420"/>
    </cofactor>
    <cofactor evidence="18">
        <name>Ca(2+)</name>
        <dbReference type="ChEBI" id="CHEBI:29108"/>
    </cofactor>
    <cofactor evidence="18">
        <name>Mn(2+)</name>
        <dbReference type="ChEBI" id="CHEBI:29035"/>
    </cofactor>
    <cofactor evidence="18">
        <name>Co(2+)</name>
        <dbReference type="ChEBI" id="CHEBI:48828"/>
    </cofactor>
    <text evidence="18">Binds 1 Mg(2+) ion per subunit. Can also utilize other divalent metal cations, such as Ca(2+), Mn(2+) and Co(2+).</text>
</comment>
<dbReference type="FunFam" id="3.40.50.920:FF:000003">
    <property type="entry name" value="Transketolase"/>
    <property type="match status" value="1"/>
</dbReference>
<dbReference type="EC" id="2.2.1.1" evidence="5 12"/>
<sequence>MTRQTDLANAIRALSMDAVQQANSGHPGAPMGMADIAEVLWNGFLRHNPQNPDWPNRDRFVLSNGHGSMLIYSLLHLTGYDLPMEELRNFRQLHSKTPGHPEYGYAPGIETTTGPLGQGISNAVGMAIAEKALAAQFNRGDHEVIDHFTYAFVGDGCLMEGISHEVCSLAGTLGLGKLIAYYDDNGISIDGEVAAWFSDDTPKRFEAYGWQVIAGVDGHDPAAIKAATEAARADSSRPTLICCRTVIGKGAPNKEGTAATHGAPLGADEIAATRKAIGWEHDAFTIPDDVYAGWDAKAAGEAHEASWNAAMDRYREAHPELAAELERRLAGELPSDFSAKAQAYINECQAAGESIASRKASQNAINALGPLLPELMGGSADLAGSNLTLWSGSQGVNADDAAGNYIYYGVREFGMSAIMNGIALHGGFIPYGATFLIFMEYARNAVRMAALMRQRCIFVYTHDSIGLGEDGPTHQPVEQLTALRATPGLHTWRPCDAVESAVCWKAAVERADGPSALVFSRQGLPHQGRSAEQVADVARGGYVLRDCDGAPEAILIATGSEVGLAMKAADALADRAIRVVSMPCPEVFEQQDAAYRESVLPSDCLARVAVEAAHVDYWHKYVGLDGRIVGMSTFGESAPAGELFEQFGFTVDNVCAVVTEVLESI</sequence>
<dbReference type="Pfam" id="PF00456">
    <property type="entry name" value="Transketolase_N"/>
    <property type="match status" value="1"/>
</dbReference>
<evidence type="ECO:0000256" key="17">
    <source>
        <dbReference type="PIRSR" id="PIRSR605478-5"/>
    </source>
</evidence>
<feature type="binding site" evidence="14">
    <location>
        <position position="385"/>
    </location>
    <ligand>
        <name>substrate</name>
    </ligand>
</feature>
<dbReference type="GO" id="GO:0046872">
    <property type="term" value="F:metal ion binding"/>
    <property type="evidence" value="ECO:0007669"/>
    <property type="project" value="UniProtKB-KW"/>
</dbReference>
<dbReference type="CDD" id="cd02012">
    <property type="entry name" value="TPP_TK"/>
    <property type="match status" value="1"/>
</dbReference>
<reference evidence="20 21" key="1">
    <citation type="journal article" date="2007" name="Proc. Natl. Acad. Sci. U.S.A.">
        <title>Characterization of a marine gammaproteobacterium capable of aerobic anoxygenic photosynthesis.</title>
        <authorList>
            <person name="Fuchs B.M."/>
            <person name="Spring S."/>
            <person name="Teeling H."/>
            <person name="Quast C."/>
            <person name="Wulf J."/>
            <person name="Schattenhofer M."/>
            <person name="Yan S."/>
            <person name="Ferriera S."/>
            <person name="Johnson J."/>
            <person name="Glockner F.O."/>
            <person name="Amann R."/>
        </authorList>
    </citation>
    <scope>NUCLEOTIDE SEQUENCE [LARGE SCALE GENOMIC DNA]</scope>
    <source>
        <strain evidence="20">KT71</strain>
    </source>
</reference>
<evidence type="ECO:0000256" key="8">
    <source>
        <dbReference type="ARBA" id="ARBA00022837"/>
    </source>
</evidence>
<evidence type="ECO:0000259" key="19">
    <source>
        <dbReference type="SMART" id="SM00861"/>
    </source>
</evidence>
<dbReference type="SMART" id="SM00861">
    <property type="entry name" value="Transket_pyr"/>
    <property type="match status" value="1"/>
</dbReference>
<keyword evidence="8 18" id="KW-0106">Calcium</keyword>
<evidence type="ECO:0000256" key="3">
    <source>
        <dbReference type="ARBA" id="ARBA00007131"/>
    </source>
</evidence>
<feature type="binding site" evidence="15">
    <location>
        <position position="261"/>
    </location>
    <ligand>
        <name>thiamine diphosphate</name>
        <dbReference type="ChEBI" id="CHEBI:58937"/>
    </ligand>
</feature>
<gene>
    <name evidence="20" type="ORF">KT71_05257</name>
</gene>
<evidence type="ECO:0000256" key="10">
    <source>
        <dbReference type="ARBA" id="ARBA00023052"/>
    </source>
</evidence>
<dbReference type="Gene3D" id="3.40.50.970">
    <property type="match status" value="2"/>
</dbReference>
<comment type="catalytic activity">
    <reaction evidence="11 18">
        <text>D-sedoheptulose 7-phosphate + D-glyceraldehyde 3-phosphate = aldehydo-D-ribose 5-phosphate + D-xylulose 5-phosphate</text>
        <dbReference type="Rhea" id="RHEA:10508"/>
        <dbReference type="ChEBI" id="CHEBI:57483"/>
        <dbReference type="ChEBI" id="CHEBI:57737"/>
        <dbReference type="ChEBI" id="CHEBI:58273"/>
        <dbReference type="ChEBI" id="CHEBI:59776"/>
        <dbReference type="EC" id="2.2.1.1"/>
    </reaction>
</comment>
<dbReference type="EMBL" id="AAOA02000006">
    <property type="protein sequence ID" value="EAQ96405.1"/>
    <property type="molecule type" value="Genomic_DNA"/>
</dbReference>
<dbReference type="FunFam" id="3.40.50.970:FF:000003">
    <property type="entry name" value="Transketolase"/>
    <property type="match status" value="1"/>
</dbReference>
<keyword evidence="6 18" id="KW-0808">Transferase</keyword>
<feature type="domain" description="Transketolase-like pyrimidine-binding" evidence="19">
    <location>
        <begin position="355"/>
        <end position="526"/>
    </location>
</feature>
<dbReference type="InterPro" id="IPR005474">
    <property type="entry name" value="Transketolase_N"/>
</dbReference>
<dbReference type="GO" id="GO:0009052">
    <property type="term" value="P:pentose-phosphate shunt, non-oxidative branch"/>
    <property type="evidence" value="ECO:0007669"/>
    <property type="project" value="UniProtKB-ARBA"/>
</dbReference>
<feature type="active site" description="Proton donor" evidence="13">
    <location>
        <position position="412"/>
    </location>
</feature>
<reference evidence="20 21" key="2">
    <citation type="journal article" date="2009" name="PLoS ONE">
        <title>The photosynthetic apparatus and its regulation in the aerobic gammaproteobacterium Congregibacter litoralis gen. nov., sp. nov.</title>
        <authorList>
            <person name="Spring S."/>
            <person name="Lunsdorf H."/>
            <person name="Fuchs B.M."/>
            <person name="Tindall B.J."/>
        </authorList>
    </citation>
    <scope>NUCLEOTIDE SEQUENCE [LARGE SCALE GENOMIC DNA]</scope>
    <source>
        <strain evidence="20">KT71</strain>
    </source>
</reference>
<evidence type="ECO:0000256" key="1">
    <source>
        <dbReference type="ARBA" id="ARBA00001913"/>
    </source>
</evidence>
<feature type="binding site" evidence="15">
    <location>
        <begin position="114"/>
        <end position="116"/>
    </location>
    <ligand>
        <name>thiamine diphosphate</name>
        <dbReference type="ChEBI" id="CHEBI:58937"/>
    </ligand>
</feature>
<feature type="binding site" evidence="14">
    <location>
        <position position="26"/>
    </location>
    <ligand>
        <name>substrate</name>
    </ligand>
</feature>
<feature type="binding site" evidence="15">
    <location>
        <position position="156"/>
    </location>
    <ligand>
        <name>thiamine diphosphate</name>
        <dbReference type="ChEBI" id="CHEBI:58937"/>
    </ligand>
</feature>
<evidence type="ECO:0000313" key="20">
    <source>
        <dbReference type="EMBL" id="EAQ96405.1"/>
    </source>
</evidence>
<feature type="binding site" evidence="15">
    <location>
        <position position="185"/>
    </location>
    <ligand>
        <name>thiamine diphosphate</name>
        <dbReference type="ChEBI" id="CHEBI:58937"/>
    </ligand>
</feature>
<dbReference type="InterPro" id="IPR055152">
    <property type="entry name" value="Transketolase-like_C_2"/>
</dbReference>
<comment type="cofactor">
    <cofactor evidence="16">
        <name>Mg(2+)</name>
        <dbReference type="ChEBI" id="CHEBI:18420"/>
    </cofactor>
    <text evidence="16">Binds 1 Mg(2+) ion per subunit. Can also utilize other divalent metal cations, such as Ca(2+), Mn(2+) and Co(2+).</text>
</comment>
<feature type="binding site" evidence="14">
    <location>
        <position position="521"/>
    </location>
    <ligand>
        <name>substrate</name>
    </ligand>
</feature>
<dbReference type="PROSITE" id="PS00802">
    <property type="entry name" value="TRANSKETOLASE_2"/>
    <property type="match status" value="1"/>
</dbReference>
<evidence type="ECO:0000256" key="18">
    <source>
        <dbReference type="RuleBase" id="RU004996"/>
    </source>
</evidence>
<evidence type="ECO:0000256" key="14">
    <source>
        <dbReference type="PIRSR" id="PIRSR605478-2"/>
    </source>
</evidence>
<dbReference type="Pfam" id="PF22613">
    <property type="entry name" value="Transketolase_C_1"/>
    <property type="match status" value="1"/>
</dbReference>
<dbReference type="AlphaFoldDB" id="A4ABV5"/>
<feature type="site" description="Important for catalytic activity" evidence="17">
    <location>
        <position position="26"/>
    </location>
</feature>